<dbReference type="InterPro" id="IPR029138">
    <property type="entry name" value="SNAPC5"/>
</dbReference>
<comment type="caution">
    <text evidence="1">The sequence shown here is derived from an EMBL/GenBank/DDBJ whole genome shotgun (WGS) entry which is preliminary data.</text>
</comment>
<proteinExistence type="predicted"/>
<gene>
    <name evidence="1" type="ORF">EEDITHA_LOCUS11001</name>
</gene>
<reference evidence="1" key="1">
    <citation type="submission" date="2022-03" db="EMBL/GenBank/DDBJ databases">
        <authorList>
            <person name="Tunstrom K."/>
        </authorList>
    </citation>
    <scope>NUCLEOTIDE SEQUENCE</scope>
</reference>
<sequence>MSHNVYQKLGYRVSEEVQLLEEEKWIVDALTKIKNQRNCLQIERLHLESLKAKIKSNNKKDVSQTVTNTNEDSIATTSAVNLMQHVTTTKGAVETTENELNINDAFCNEQELNLMITQPSFVQNSNNLDFMEEDEEESDDDMLIDINMLMNGMSQKNQKYNMEK</sequence>
<accession>A0AAU9UCT9</accession>
<evidence type="ECO:0000313" key="1">
    <source>
        <dbReference type="EMBL" id="CAH2095565.1"/>
    </source>
</evidence>
<name>A0AAU9UCT9_EUPED</name>
<dbReference type="EMBL" id="CAKOGL010000015">
    <property type="protein sequence ID" value="CAH2095565.1"/>
    <property type="molecule type" value="Genomic_DNA"/>
</dbReference>
<organism evidence="1 2">
    <name type="scientific">Euphydryas editha</name>
    <name type="common">Edith's checkerspot</name>
    <dbReference type="NCBI Taxonomy" id="104508"/>
    <lineage>
        <taxon>Eukaryota</taxon>
        <taxon>Metazoa</taxon>
        <taxon>Ecdysozoa</taxon>
        <taxon>Arthropoda</taxon>
        <taxon>Hexapoda</taxon>
        <taxon>Insecta</taxon>
        <taxon>Pterygota</taxon>
        <taxon>Neoptera</taxon>
        <taxon>Endopterygota</taxon>
        <taxon>Lepidoptera</taxon>
        <taxon>Glossata</taxon>
        <taxon>Ditrysia</taxon>
        <taxon>Papilionoidea</taxon>
        <taxon>Nymphalidae</taxon>
        <taxon>Nymphalinae</taxon>
        <taxon>Euphydryas</taxon>
    </lineage>
</organism>
<protein>
    <submittedName>
        <fullName evidence="1">Uncharacterized protein</fullName>
    </submittedName>
</protein>
<evidence type="ECO:0000313" key="2">
    <source>
        <dbReference type="Proteomes" id="UP001153954"/>
    </source>
</evidence>
<dbReference type="GO" id="GO:0006384">
    <property type="term" value="P:transcription initiation at RNA polymerase III promoter"/>
    <property type="evidence" value="ECO:0007669"/>
    <property type="project" value="InterPro"/>
</dbReference>
<keyword evidence="2" id="KW-1185">Reference proteome</keyword>
<dbReference type="GO" id="GO:0005634">
    <property type="term" value="C:nucleus"/>
    <property type="evidence" value="ECO:0007669"/>
    <property type="project" value="InterPro"/>
</dbReference>
<dbReference type="GO" id="GO:0006366">
    <property type="term" value="P:transcription by RNA polymerase II"/>
    <property type="evidence" value="ECO:0007669"/>
    <property type="project" value="InterPro"/>
</dbReference>
<dbReference type="AlphaFoldDB" id="A0AAU9UCT9"/>
<dbReference type="Proteomes" id="UP001153954">
    <property type="component" value="Unassembled WGS sequence"/>
</dbReference>
<dbReference type="Pfam" id="PF15497">
    <property type="entry name" value="SNAPC5"/>
    <property type="match status" value="1"/>
</dbReference>